<evidence type="ECO:0000313" key="2">
    <source>
        <dbReference type="Proteomes" id="UP000002729"/>
    </source>
</evidence>
<dbReference type="PANTHER" id="PTHR11941">
    <property type="entry name" value="ENOYL-COA HYDRATASE-RELATED"/>
    <property type="match status" value="1"/>
</dbReference>
<dbReference type="InParanoid" id="F0YKS0"/>
<gene>
    <name evidence="1" type="ORF">AURANDRAFT_67324</name>
</gene>
<evidence type="ECO:0008006" key="3">
    <source>
        <dbReference type="Google" id="ProtNLM"/>
    </source>
</evidence>
<dbReference type="Pfam" id="PF00378">
    <property type="entry name" value="ECH_1"/>
    <property type="match status" value="1"/>
</dbReference>
<dbReference type="PANTHER" id="PTHR11941:SF54">
    <property type="entry name" value="ENOYL-COA HYDRATASE, MITOCHONDRIAL"/>
    <property type="match status" value="1"/>
</dbReference>
<dbReference type="KEGG" id="aaf:AURANDRAFT_67324"/>
<dbReference type="SUPFAM" id="SSF52096">
    <property type="entry name" value="ClpP/crotonase"/>
    <property type="match status" value="1"/>
</dbReference>
<organism evidence="2">
    <name type="scientific">Aureococcus anophagefferens</name>
    <name type="common">Harmful bloom alga</name>
    <dbReference type="NCBI Taxonomy" id="44056"/>
    <lineage>
        <taxon>Eukaryota</taxon>
        <taxon>Sar</taxon>
        <taxon>Stramenopiles</taxon>
        <taxon>Ochrophyta</taxon>
        <taxon>Pelagophyceae</taxon>
        <taxon>Pelagomonadales</taxon>
        <taxon>Pelagomonadaceae</taxon>
        <taxon>Aureococcus</taxon>
    </lineage>
</organism>
<evidence type="ECO:0000313" key="1">
    <source>
        <dbReference type="EMBL" id="EGB04285.1"/>
    </source>
</evidence>
<dbReference type="GO" id="GO:0003824">
    <property type="term" value="F:catalytic activity"/>
    <property type="evidence" value="ECO:0007669"/>
    <property type="project" value="UniProtKB-ARBA"/>
</dbReference>
<dbReference type="Proteomes" id="UP000002729">
    <property type="component" value="Unassembled WGS sequence"/>
</dbReference>
<name>F0YKS0_AURAN</name>
<proteinExistence type="predicted"/>
<dbReference type="GO" id="GO:0006635">
    <property type="term" value="P:fatty acid beta-oxidation"/>
    <property type="evidence" value="ECO:0007669"/>
    <property type="project" value="TreeGrafter"/>
</dbReference>
<accession>F0YKS0</accession>
<protein>
    <recommendedName>
        <fullName evidence="3">3-hydroxyisobutyryl-CoA hydrolase</fullName>
    </recommendedName>
</protein>
<dbReference type="RefSeq" id="XP_009040995.1">
    <property type="nucleotide sequence ID" value="XM_009042747.1"/>
</dbReference>
<dbReference type="InterPro" id="IPR029045">
    <property type="entry name" value="ClpP/crotonase-like_dom_sf"/>
</dbReference>
<dbReference type="Gene3D" id="3.90.226.10">
    <property type="entry name" value="2-enoyl-CoA Hydratase, Chain A, domain 1"/>
    <property type="match status" value="1"/>
</dbReference>
<keyword evidence="2" id="KW-1185">Reference proteome</keyword>
<dbReference type="AlphaFoldDB" id="F0YKS0"/>
<dbReference type="EMBL" id="GL833153">
    <property type="protein sequence ID" value="EGB04285.1"/>
    <property type="molecule type" value="Genomic_DNA"/>
</dbReference>
<sequence>MNQDLLLLPAAQGIYGSGYLLDRIQSASILSISVLQGSSIGGGLLLGLATDHRIATRSATFRLGVAPYGLSPVVMATAVLPKLVGHNVATRMYVEDLSLDAQDAMASGIVSGLSQSTHHARMRAS</sequence>
<dbReference type="GeneID" id="20226188"/>
<reference evidence="1 2" key="1">
    <citation type="journal article" date="2011" name="Proc. Natl. Acad. Sci. U.S.A.">
        <title>Niche of harmful alga Aureococcus anophagefferens revealed through ecogenomics.</title>
        <authorList>
            <person name="Gobler C.J."/>
            <person name="Berry D.L."/>
            <person name="Dyhrman S.T."/>
            <person name="Wilhelm S.W."/>
            <person name="Salamov A."/>
            <person name="Lobanov A.V."/>
            <person name="Zhang Y."/>
            <person name="Collier J.L."/>
            <person name="Wurch L.L."/>
            <person name="Kustka A.B."/>
            <person name="Dill B.D."/>
            <person name="Shah M."/>
            <person name="VerBerkmoes N.C."/>
            <person name="Kuo A."/>
            <person name="Terry A."/>
            <person name="Pangilinan J."/>
            <person name="Lindquist E.A."/>
            <person name="Lucas S."/>
            <person name="Paulsen I.T."/>
            <person name="Hattenrath-Lehmann T.K."/>
            <person name="Talmage S.C."/>
            <person name="Walker E.A."/>
            <person name="Koch F."/>
            <person name="Burson A.M."/>
            <person name="Marcoval M.A."/>
            <person name="Tang Y.Z."/>
            <person name="Lecleir G.R."/>
            <person name="Coyne K.J."/>
            <person name="Berg G.M."/>
            <person name="Bertrand E.M."/>
            <person name="Saito M.A."/>
            <person name="Gladyshev V.N."/>
            <person name="Grigoriev I.V."/>
        </authorList>
    </citation>
    <scope>NUCLEOTIDE SEQUENCE [LARGE SCALE GENOMIC DNA]</scope>
    <source>
        <strain evidence="2">CCMP 1984</strain>
    </source>
</reference>
<dbReference type="InterPro" id="IPR001753">
    <property type="entry name" value="Enoyl-CoA_hydra/iso"/>
</dbReference>